<dbReference type="GO" id="GO:0043709">
    <property type="term" value="P:cell adhesion involved in single-species biofilm formation"/>
    <property type="evidence" value="ECO:0007669"/>
    <property type="project" value="TreeGrafter"/>
</dbReference>
<dbReference type="PANTHER" id="PTHR45138:SF9">
    <property type="entry name" value="DIGUANYLATE CYCLASE DGCM-RELATED"/>
    <property type="match status" value="1"/>
</dbReference>
<dbReference type="PANTHER" id="PTHR45138">
    <property type="entry name" value="REGULATORY COMPONENTS OF SENSORY TRANSDUCTION SYSTEM"/>
    <property type="match status" value="1"/>
</dbReference>
<name>A0A6M4A1E1_9BURK</name>
<accession>A0A6M4A1E1</accession>
<gene>
    <name evidence="4" type="ORF">EJG51_000935</name>
</gene>
<dbReference type="PROSITE" id="PS50887">
    <property type="entry name" value="GGDEF"/>
    <property type="match status" value="1"/>
</dbReference>
<dbReference type="SUPFAM" id="SSF55073">
    <property type="entry name" value="Nucleotide cyclase"/>
    <property type="match status" value="1"/>
</dbReference>
<dbReference type="AlphaFoldDB" id="A0A6M4A1E1"/>
<proteinExistence type="predicted"/>
<evidence type="ECO:0000259" key="3">
    <source>
        <dbReference type="PROSITE" id="PS50887"/>
    </source>
</evidence>
<protein>
    <recommendedName>
        <fullName evidence="1">diguanylate cyclase</fullName>
        <ecNumber evidence="1">2.7.7.65</ecNumber>
    </recommendedName>
</protein>
<dbReference type="Gene3D" id="3.30.70.270">
    <property type="match status" value="1"/>
</dbReference>
<dbReference type="Proteomes" id="UP000274350">
    <property type="component" value="Chromosome"/>
</dbReference>
<evidence type="ECO:0000256" key="1">
    <source>
        <dbReference type="ARBA" id="ARBA00012528"/>
    </source>
</evidence>
<evidence type="ECO:0000313" key="4">
    <source>
        <dbReference type="EMBL" id="QJQ04650.1"/>
    </source>
</evidence>
<dbReference type="InterPro" id="IPR029787">
    <property type="entry name" value="Nucleotide_cyclase"/>
</dbReference>
<dbReference type="EC" id="2.7.7.65" evidence="1"/>
<dbReference type="GO" id="GO:0005886">
    <property type="term" value="C:plasma membrane"/>
    <property type="evidence" value="ECO:0007669"/>
    <property type="project" value="TreeGrafter"/>
</dbReference>
<dbReference type="GO" id="GO:0052621">
    <property type="term" value="F:diguanylate cyclase activity"/>
    <property type="evidence" value="ECO:0007669"/>
    <property type="project" value="UniProtKB-EC"/>
</dbReference>
<dbReference type="KEGG" id="upi:EJG51_000935"/>
<dbReference type="Pfam" id="PF00990">
    <property type="entry name" value="GGDEF"/>
    <property type="match status" value="1"/>
</dbReference>
<sequence length="103" mass="11380">MLIALGGILMAILSAWTFKILRQKNIFRLSSQIDGLTGVSNRAHFVECGVQAFKTTQKNAGVVLFDMDYFKSVNDTFGHAAGDWVLNTVAVTQGRYAGPAWRR</sequence>
<evidence type="ECO:0000256" key="2">
    <source>
        <dbReference type="ARBA" id="ARBA00034247"/>
    </source>
</evidence>
<dbReference type="GO" id="GO:1902201">
    <property type="term" value="P:negative regulation of bacterial-type flagellum-dependent cell motility"/>
    <property type="evidence" value="ECO:0007669"/>
    <property type="project" value="TreeGrafter"/>
</dbReference>
<organism evidence="4 5">
    <name type="scientific">Undibacterium piscinae</name>
    <dbReference type="NCBI Taxonomy" id="2495591"/>
    <lineage>
        <taxon>Bacteria</taxon>
        <taxon>Pseudomonadati</taxon>
        <taxon>Pseudomonadota</taxon>
        <taxon>Betaproteobacteria</taxon>
        <taxon>Burkholderiales</taxon>
        <taxon>Oxalobacteraceae</taxon>
        <taxon>Undibacterium</taxon>
    </lineage>
</organism>
<keyword evidence="5" id="KW-1185">Reference proteome</keyword>
<dbReference type="NCBIfam" id="TIGR00254">
    <property type="entry name" value="GGDEF"/>
    <property type="match status" value="1"/>
</dbReference>
<feature type="domain" description="GGDEF" evidence="3">
    <location>
        <begin position="58"/>
        <end position="103"/>
    </location>
</feature>
<comment type="catalytic activity">
    <reaction evidence="2">
        <text>2 GTP = 3',3'-c-di-GMP + 2 diphosphate</text>
        <dbReference type="Rhea" id="RHEA:24898"/>
        <dbReference type="ChEBI" id="CHEBI:33019"/>
        <dbReference type="ChEBI" id="CHEBI:37565"/>
        <dbReference type="ChEBI" id="CHEBI:58805"/>
        <dbReference type="EC" id="2.7.7.65"/>
    </reaction>
</comment>
<reference evidence="4 5" key="1">
    <citation type="journal article" date="2019" name="Int. J. Syst. Evol. Microbiol.">
        <title>Undibacterium piscinae sp. nov., isolated from Korean shiner intestine.</title>
        <authorList>
            <person name="Lee S.Y."/>
            <person name="Kang W."/>
            <person name="Kim P.S."/>
            <person name="Kim H.S."/>
            <person name="Sung H."/>
            <person name="Shin N.R."/>
            <person name="Whon T.W."/>
            <person name="Yun J.H."/>
            <person name="Lee J.Y."/>
            <person name="Lee J.Y."/>
            <person name="Jung M.J."/>
            <person name="Jeong Y.S."/>
            <person name="Tak E.J."/>
            <person name="Han J.E."/>
            <person name="Hyun D.W."/>
            <person name="Kang M.S."/>
            <person name="Lee K.E."/>
            <person name="Lee B.H."/>
            <person name="Bae J.W."/>
        </authorList>
    </citation>
    <scope>NUCLEOTIDE SEQUENCE [LARGE SCALE GENOMIC DNA]</scope>
    <source>
        <strain evidence="4 5">S11R28</strain>
    </source>
</reference>
<evidence type="ECO:0000313" key="5">
    <source>
        <dbReference type="Proteomes" id="UP000274350"/>
    </source>
</evidence>
<dbReference type="InterPro" id="IPR043128">
    <property type="entry name" value="Rev_trsase/Diguanyl_cyclase"/>
</dbReference>
<dbReference type="EMBL" id="CP051152">
    <property type="protein sequence ID" value="QJQ04650.1"/>
    <property type="molecule type" value="Genomic_DNA"/>
</dbReference>
<dbReference type="InterPro" id="IPR050469">
    <property type="entry name" value="Diguanylate_Cyclase"/>
</dbReference>
<dbReference type="InterPro" id="IPR000160">
    <property type="entry name" value="GGDEF_dom"/>
</dbReference>